<evidence type="ECO:0000256" key="2">
    <source>
        <dbReference type="ARBA" id="ARBA00022692"/>
    </source>
</evidence>
<name>A0A366DRT3_9NOCA</name>
<protein>
    <submittedName>
        <fullName evidence="7">EmrB/QacA subfamily drug resistance transporter</fullName>
    </submittedName>
</protein>
<accession>A0A366DRT3</accession>
<feature type="transmembrane region" description="Helical" evidence="5">
    <location>
        <begin position="489"/>
        <end position="508"/>
    </location>
</feature>
<evidence type="ECO:0000256" key="5">
    <source>
        <dbReference type="SAM" id="Phobius"/>
    </source>
</evidence>
<feature type="transmembrane region" description="Helical" evidence="5">
    <location>
        <begin position="87"/>
        <end position="106"/>
    </location>
</feature>
<keyword evidence="3 5" id="KW-1133">Transmembrane helix</keyword>
<dbReference type="PANTHER" id="PTHR42718:SF42">
    <property type="entry name" value="EXPORT PROTEIN"/>
    <property type="match status" value="1"/>
</dbReference>
<dbReference type="PROSITE" id="PS50850">
    <property type="entry name" value="MFS"/>
    <property type="match status" value="1"/>
</dbReference>
<organism evidence="7 8">
    <name type="scientific">Nocardia puris</name>
    <dbReference type="NCBI Taxonomy" id="208602"/>
    <lineage>
        <taxon>Bacteria</taxon>
        <taxon>Bacillati</taxon>
        <taxon>Actinomycetota</taxon>
        <taxon>Actinomycetes</taxon>
        <taxon>Mycobacteriales</taxon>
        <taxon>Nocardiaceae</taxon>
        <taxon>Nocardia</taxon>
    </lineage>
</organism>
<dbReference type="AlphaFoldDB" id="A0A366DRT3"/>
<comment type="subcellular location">
    <subcellularLocation>
        <location evidence="1">Cell membrane</location>
        <topology evidence="1">Multi-pass membrane protein</topology>
    </subcellularLocation>
</comment>
<feature type="transmembrane region" description="Helical" evidence="5">
    <location>
        <begin position="364"/>
        <end position="386"/>
    </location>
</feature>
<keyword evidence="8" id="KW-1185">Reference proteome</keyword>
<evidence type="ECO:0000256" key="3">
    <source>
        <dbReference type="ARBA" id="ARBA00022989"/>
    </source>
</evidence>
<feature type="transmembrane region" description="Helical" evidence="5">
    <location>
        <begin position="60"/>
        <end position="80"/>
    </location>
</feature>
<sequence>MSLIVTTPVAQLDRAYGRRWAALAVLCLSLLIVVMANTSLIVAAPDMTMDLGLTSNDLQWIIDAYTIPYAALMLLMGAIGDKYSRRGMLLGGLAIFAAGAVLGSTVDGVTGVIVARAVMGVAAAMIMPATLSLLVATFPKRERALAITLWTATSGLAIAAGPLLAGALLEGNGWASTFLINVPIALAAIVAAVALVPPSRAQSAGQLDLVGGALSVIAVAALVFMIIEGPRNGWHLSAVVAGVVSAVALAGFVAWELRHPNPMLDIRKFRDRGFAGANLAVLLFFLAAFGSIFFMAQHLQFVLGYNALETGIRLLPLAGAVFAGAAITGVVAPKLGLRATVVTGMTLGTGSLAWLIAVDAASGYSTFLGPLILLGLAIGLSVAPATDAIMDAFPERLLGVGGAVNDTSLELGGTLGIAILGSLLSSAYSSELAPQVSGRLPAEAADAAQDSIGGALMVAERVSAAGMPDAAAQLVAAAETAFAGAVSSASGIAAVILAVGTVVVAALLPRKSAAEPDAADAEPQAVVVGQS</sequence>
<dbReference type="RefSeq" id="WP_067508198.1">
    <property type="nucleotide sequence ID" value="NZ_QNRE01000003.1"/>
</dbReference>
<dbReference type="OrthoDB" id="9781469at2"/>
<dbReference type="CDD" id="cd17321">
    <property type="entry name" value="MFS_MMR_MDR_like"/>
    <property type="match status" value="1"/>
</dbReference>
<feature type="domain" description="Major facilitator superfamily (MFS) profile" evidence="6">
    <location>
        <begin position="22"/>
        <end position="512"/>
    </location>
</feature>
<keyword evidence="2 5" id="KW-0812">Transmembrane</keyword>
<dbReference type="EMBL" id="QNRE01000003">
    <property type="protein sequence ID" value="RBO92796.1"/>
    <property type="molecule type" value="Genomic_DNA"/>
</dbReference>
<gene>
    <name evidence="7" type="ORF">DFR74_103442</name>
</gene>
<dbReference type="GO" id="GO:0022857">
    <property type="term" value="F:transmembrane transporter activity"/>
    <property type="evidence" value="ECO:0007669"/>
    <property type="project" value="InterPro"/>
</dbReference>
<feature type="transmembrane region" description="Helical" evidence="5">
    <location>
        <begin position="207"/>
        <end position="227"/>
    </location>
</feature>
<dbReference type="InterPro" id="IPR036259">
    <property type="entry name" value="MFS_trans_sf"/>
</dbReference>
<feature type="transmembrane region" description="Helical" evidence="5">
    <location>
        <begin position="314"/>
        <end position="332"/>
    </location>
</feature>
<dbReference type="InterPro" id="IPR011701">
    <property type="entry name" value="MFS"/>
</dbReference>
<feature type="transmembrane region" description="Helical" evidence="5">
    <location>
        <begin position="275"/>
        <end position="294"/>
    </location>
</feature>
<feature type="transmembrane region" description="Helical" evidence="5">
    <location>
        <begin position="112"/>
        <end position="135"/>
    </location>
</feature>
<evidence type="ECO:0000256" key="1">
    <source>
        <dbReference type="ARBA" id="ARBA00004651"/>
    </source>
</evidence>
<reference evidence="7 8" key="1">
    <citation type="submission" date="2018-06" db="EMBL/GenBank/DDBJ databases">
        <title>Genomic Encyclopedia of Type Strains, Phase IV (KMG-IV): sequencing the most valuable type-strain genomes for metagenomic binning, comparative biology and taxonomic classification.</title>
        <authorList>
            <person name="Goeker M."/>
        </authorList>
    </citation>
    <scope>NUCLEOTIDE SEQUENCE [LARGE SCALE GENOMIC DNA]</scope>
    <source>
        <strain evidence="7 8">DSM 44599</strain>
    </source>
</reference>
<dbReference type="Gene3D" id="1.20.1250.20">
    <property type="entry name" value="MFS general substrate transporter like domains"/>
    <property type="match status" value="1"/>
</dbReference>
<evidence type="ECO:0000256" key="4">
    <source>
        <dbReference type="ARBA" id="ARBA00023136"/>
    </source>
</evidence>
<feature type="transmembrane region" description="Helical" evidence="5">
    <location>
        <begin position="339"/>
        <end position="358"/>
    </location>
</feature>
<dbReference type="SUPFAM" id="SSF103473">
    <property type="entry name" value="MFS general substrate transporter"/>
    <property type="match status" value="1"/>
</dbReference>
<dbReference type="Pfam" id="PF07690">
    <property type="entry name" value="MFS_1"/>
    <property type="match status" value="1"/>
</dbReference>
<dbReference type="PANTHER" id="PTHR42718">
    <property type="entry name" value="MAJOR FACILITATOR SUPERFAMILY MULTIDRUG TRANSPORTER MFSC"/>
    <property type="match status" value="1"/>
</dbReference>
<evidence type="ECO:0000313" key="7">
    <source>
        <dbReference type="EMBL" id="RBO92796.1"/>
    </source>
</evidence>
<dbReference type="GO" id="GO:0005886">
    <property type="term" value="C:plasma membrane"/>
    <property type="evidence" value="ECO:0007669"/>
    <property type="project" value="UniProtKB-SubCell"/>
</dbReference>
<dbReference type="InterPro" id="IPR020846">
    <property type="entry name" value="MFS_dom"/>
</dbReference>
<dbReference type="Proteomes" id="UP000252586">
    <property type="component" value="Unassembled WGS sequence"/>
</dbReference>
<proteinExistence type="predicted"/>
<feature type="transmembrane region" description="Helical" evidence="5">
    <location>
        <begin position="20"/>
        <end position="40"/>
    </location>
</feature>
<keyword evidence="4 5" id="KW-0472">Membrane</keyword>
<evidence type="ECO:0000313" key="8">
    <source>
        <dbReference type="Proteomes" id="UP000252586"/>
    </source>
</evidence>
<feature type="transmembrane region" description="Helical" evidence="5">
    <location>
        <begin position="147"/>
        <end position="168"/>
    </location>
</feature>
<feature type="transmembrane region" description="Helical" evidence="5">
    <location>
        <begin position="174"/>
        <end position="195"/>
    </location>
</feature>
<comment type="caution">
    <text evidence="7">The sequence shown here is derived from an EMBL/GenBank/DDBJ whole genome shotgun (WGS) entry which is preliminary data.</text>
</comment>
<evidence type="ECO:0000259" key="6">
    <source>
        <dbReference type="PROSITE" id="PS50850"/>
    </source>
</evidence>
<dbReference type="STRING" id="1210090.GCA_001613185_02558"/>
<feature type="transmembrane region" description="Helical" evidence="5">
    <location>
        <begin position="233"/>
        <end position="255"/>
    </location>
</feature>